<evidence type="ECO:0000313" key="1">
    <source>
        <dbReference type="EMBL" id="EAA18468.1"/>
    </source>
</evidence>
<gene>
    <name evidence="1" type="ORF">PY00786</name>
</gene>
<proteinExistence type="predicted"/>
<reference evidence="1 2" key="1">
    <citation type="journal article" date="2002" name="Nature">
        <title>Genome sequence and comparative analysis of the model rodent malaria parasite Plasmodium yoelii yoelii.</title>
        <authorList>
            <person name="Carlton J.M."/>
            <person name="Angiuoli S.V."/>
            <person name="Suh B.B."/>
            <person name="Kooij T.W."/>
            <person name="Pertea M."/>
            <person name="Silva J.C."/>
            <person name="Ermolaeva M.D."/>
            <person name="Allen J.E."/>
            <person name="Selengut J.D."/>
            <person name="Koo H.L."/>
            <person name="Peterson J.D."/>
            <person name="Pop M."/>
            <person name="Kosack D.S."/>
            <person name="Shumway M.F."/>
            <person name="Bidwell S.L."/>
            <person name="Shallom S.J."/>
            <person name="van Aken S.E."/>
            <person name="Riedmuller S.B."/>
            <person name="Feldblyum T.V."/>
            <person name="Cho J.K."/>
            <person name="Quackenbush J."/>
            <person name="Sedegah M."/>
            <person name="Shoaibi A."/>
            <person name="Cummings L.M."/>
            <person name="Florens L."/>
            <person name="Yates J.R."/>
            <person name="Raine J.D."/>
            <person name="Sinden R.E."/>
            <person name="Harris M.A."/>
            <person name="Cunningham D.A."/>
            <person name="Preiser P.R."/>
            <person name="Bergman L.W."/>
            <person name="Vaidya A.B."/>
            <person name="van Lin L.H."/>
            <person name="Janse C.J."/>
            <person name="Waters A.P."/>
            <person name="Smith H.O."/>
            <person name="White O.R."/>
            <person name="Salzberg S.L."/>
            <person name="Venter J.C."/>
            <person name="Fraser C.M."/>
            <person name="Hoffman S.L."/>
            <person name="Gardner M.J."/>
            <person name="Carucci D.J."/>
        </authorList>
    </citation>
    <scope>NUCLEOTIDE SEQUENCE [LARGE SCALE GENOMIC DNA]</scope>
    <source>
        <strain evidence="1 2">17XNL</strain>
    </source>
</reference>
<dbReference type="Proteomes" id="UP000008553">
    <property type="component" value="Unassembled WGS sequence"/>
</dbReference>
<evidence type="ECO:0000313" key="2">
    <source>
        <dbReference type="Proteomes" id="UP000008553"/>
    </source>
</evidence>
<sequence>MNLTIKIINFFFYYLIIEPYLFSESLGSIKSSVVFATLATGNIPNGMKKTKIEIPILEPSRFTIQKKTKFRIEEISV</sequence>
<accession>Q7RRE5</accession>
<protein>
    <submittedName>
        <fullName evidence="1">Uncharacterized protein</fullName>
    </submittedName>
</protein>
<dbReference type="EMBL" id="AABL01000210">
    <property type="protein sequence ID" value="EAA18468.1"/>
    <property type="molecule type" value="Genomic_DNA"/>
</dbReference>
<name>Q7RRE5_PLAYO</name>
<dbReference type="AlphaFoldDB" id="Q7RRE5"/>
<dbReference type="InParanoid" id="Q7RRE5"/>
<keyword evidence="2" id="KW-1185">Reference proteome</keyword>
<organism evidence="1 2">
    <name type="scientific">Plasmodium yoelii yoelii</name>
    <dbReference type="NCBI Taxonomy" id="73239"/>
    <lineage>
        <taxon>Eukaryota</taxon>
        <taxon>Sar</taxon>
        <taxon>Alveolata</taxon>
        <taxon>Apicomplexa</taxon>
        <taxon>Aconoidasida</taxon>
        <taxon>Haemosporida</taxon>
        <taxon>Plasmodiidae</taxon>
        <taxon>Plasmodium</taxon>
        <taxon>Plasmodium (Vinckeia)</taxon>
    </lineage>
</organism>
<dbReference type="PaxDb" id="73239-Q7RRE5"/>
<comment type="caution">
    <text evidence="1">The sequence shown here is derived from an EMBL/GenBank/DDBJ whole genome shotgun (WGS) entry which is preliminary data.</text>
</comment>